<evidence type="ECO:0000259" key="2">
    <source>
        <dbReference type="PROSITE" id="PS50010"/>
    </source>
</evidence>
<dbReference type="Pfam" id="PF00621">
    <property type="entry name" value="RhoGEF"/>
    <property type="match status" value="1"/>
</dbReference>
<dbReference type="GeneTree" id="ENSGT00510000046843"/>
<proteinExistence type="predicted"/>
<dbReference type="PROSITE" id="PS50003">
    <property type="entry name" value="PH_DOMAIN"/>
    <property type="match status" value="1"/>
</dbReference>
<reference evidence="3" key="2">
    <citation type="submission" date="2025-08" db="UniProtKB">
        <authorList>
            <consortium name="Ensembl"/>
        </authorList>
    </citation>
    <scope>IDENTIFICATION</scope>
</reference>
<sequence>SAGSHPHAFRRQEAIWELFTSECFYFLDQLMVLKEVFSATLSNLQVKNCLADVDSWRLFANLNELCLVSFSFLTNLLRVIKSMLEITEGDGPTLMELLSTVFQDSLCHCLQKYCLNYSAALLYLDSLKLREDFGIYVKWCERNDLCRRLQLRDLLVAPLQRLTRYPLLLRNMAKRCQTEDENKGLQAIAEQVDTSICDLEGKVKWLDNYQKVKGLRDALVWLPVWERDKRAFVPETLKHLLKAVTLENLISHRSLLHEGKLVLTENTKLIDVYLFLFDEFLLITRIKRNKKKSVGPEQNPLRLPQNQELDQFLKEGCTFTVLDQPLSLDRLQLKNIDQLNASTSGLPHSFIIMHQNRYQQCIGAFILQAASESNKKEWLSKIEGAVTTLLKLDSEQPRVKSATLWLESAQI</sequence>
<dbReference type="Gene3D" id="1.20.900.10">
    <property type="entry name" value="Dbl homology (DH) domain"/>
    <property type="match status" value="1"/>
</dbReference>
<organism evidence="3 4">
    <name type="scientific">Tetraodon nigroviridis</name>
    <name type="common">Spotted green pufferfish</name>
    <name type="synonym">Chelonodon nigroviridis</name>
    <dbReference type="NCBI Taxonomy" id="99883"/>
    <lineage>
        <taxon>Eukaryota</taxon>
        <taxon>Metazoa</taxon>
        <taxon>Chordata</taxon>
        <taxon>Craniata</taxon>
        <taxon>Vertebrata</taxon>
        <taxon>Euteleostomi</taxon>
        <taxon>Actinopterygii</taxon>
        <taxon>Neopterygii</taxon>
        <taxon>Teleostei</taxon>
        <taxon>Neoteleostei</taxon>
        <taxon>Acanthomorphata</taxon>
        <taxon>Eupercaria</taxon>
        <taxon>Tetraodontiformes</taxon>
        <taxon>Tetradontoidea</taxon>
        <taxon>Tetraodontidae</taxon>
        <taxon>Tetraodon</taxon>
    </lineage>
</organism>
<dbReference type="InterPro" id="IPR055251">
    <property type="entry name" value="SOS1_NGEF_PH"/>
</dbReference>
<dbReference type="InterPro" id="IPR040181">
    <property type="entry name" value="PKHG5/7"/>
</dbReference>
<evidence type="ECO:0000259" key="1">
    <source>
        <dbReference type="PROSITE" id="PS50003"/>
    </source>
</evidence>
<dbReference type="SUPFAM" id="SSF48065">
    <property type="entry name" value="DBL homology domain (DH-domain)"/>
    <property type="match status" value="1"/>
</dbReference>
<dbReference type="OMA" id="GNLCQTH"/>
<keyword evidence="4" id="KW-1185">Reference proteome</keyword>
<dbReference type="PROSITE" id="PS50010">
    <property type="entry name" value="DH_2"/>
    <property type="match status" value="1"/>
</dbReference>
<dbReference type="PANTHER" id="PTHR13217">
    <property type="entry name" value="PLECKSTRIN HOMOLOGY DOMAIN-CONTAINING FAMILY G MEMBER 7"/>
    <property type="match status" value="1"/>
</dbReference>
<feature type="domain" description="PH" evidence="1">
    <location>
        <begin position="254"/>
        <end position="387"/>
    </location>
</feature>
<dbReference type="Proteomes" id="UP000007303">
    <property type="component" value="Unassembled WGS sequence"/>
</dbReference>
<feature type="domain" description="DH" evidence="2">
    <location>
        <begin position="10"/>
        <end position="202"/>
    </location>
</feature>
<dbReference type="Pfam" id="PF22697">
    <property type="entry name" value="SOS1_NGEF_PH"/>
    <property type="match status" value="1"/>
</dbReference>
<protein>
    <submittedName>
        <fullName evidence="3">Pleckstrin homology domain containing, family G (with RhoGef domain) member 7</fullName>
    </submittedName>
</protein>
<dbReference type="HOGENOM" id="CLU_030833_0_0_1"/>
<dbReference type="InterPro" id="IPR000219">
    <property type="entry name" value="DH_dom"/>
</dbReference>
<name>H3D3M5_TETNG</name>
<reference evidence="3" key="3">
    <citation type="submission" date="2025-09" db="UniProtKB">
        <authorList>
            <consortium name="Ensembl"/>
        </authorList>
    </citation>
    <scope>IDENTIFICATION</scope>
</reference>
<dbReference type="InterPro" id="IPR001849">
    <property type="entry name" value="PH_domain"/>
</dbReference>
<dbReference type="GO" id="GO:0007266">
    <property type="term" value="P:Rho protein signal transduction"/>
    <property type="evidence" value="ECO:0007669"/>
    <property type="project" value="TreeGrafter"/>
</dbReference>
<dbReference type="STRING" id="99883.ENSTNIP00000015113"/>
<dbReference type="AlphaFoldDB" id="H3D3M5"/>
<dbReference type="InterPro" id="IPR035899">
    <property type="entry name" value="DBL_dom_sf"/>
</dbReference>
<accession>H3D3M5</accession>
<dbReference type="SMART" id="SM00233">
    <property type="entry name" value="PH"/>
    <property type="match status" value="1"/>
</dbReference>
<dbReference type="PANTHER" id="PTHR13217:SF6">
    <property type="entry name" value="PLECKSTRIN HOMOLOGY DOMAIN-CONTAINING FAMILY G MEMBER 7"/>
    <property type="match status" value="1"/>
</dbReference>
<dbReference type="CDD" id="cd13245">
    <property type="entry name" value="PH_PLEKHG7"/>
    <property type="match status" value="1"/>
</dbReference>
<evidence type="ECO:0000313" key="3">
    <source>
        <dbReference type="Ensembl" id="ENSTNIP00000015113.1"/>
    </source>
</evidence>
<dbReference type="SUPFAM" id="SSF50729">
    <property type="entry name" value="PH domain-like"/>
    <property type="match status" value="1"/>
</dbReference>
<dbReference type="GO" id="GO:0005085">
    <property type="term" value="F:guanyl-nucleotide exchange factor activity"/>
    <property type="evidence" value="ECO:0007669"/>
    <property type="project" value="InterPro"/>
</dbReference>
<dbReference type="FunCoup" id="H3D3M5">
    <property type="interactions" value="133"/>
</dbReference>
<dbReference type="Gene3D" id="2.30.29.30">
    <property type="entry name" value="Pleckstrin-homology domain (PH domain)/Phosphotyrosine-binding domain (PTB)"/>
    <property type="match status" value="1"/>
</dbReference>
<dbReference type="InterPro" id="IPR011993">
    <property type="entry name" value="PH-like_dom_sf"/>
</dbReference>
<dbReference type="InParanoid" id="H3D3M5"/>
<reference evidence="4" key="1">
    <citation type="journal article" date="2004" name="Nature">
        <title>Genome duplication in the teleost fish Tetraodon nigroviridis reveals the early vertebrate proto-karyotype.</title>
        <authorList>
            <person name="Jaillon O."/>
            <person name="Aury J.-M."/>
            <person name="Brunet F."/>
            <person name="Petit J.-L."/>
            <person name="Stange-Thomann N."/>
            <person name="Mauceli E."/>
            <person name="Bouneau L."/>
            <person name="Fischer C."/>
            <person name="Ozouf-Costaz C."/>
            <person name="Bernot A."/>
            <person name="Nicaud S."/>
            <person name="Jaffe D."/>
            <person name="Fisher S."/>
            <person name="Lutfalla G."/>
            <person name="Dossat C."/>
            <person name="Segurens B."/>
            <person name="Dasilva C."/>
            <person name="Salanoubat M."/>
            <person name="Levy M."/>
            <person name="Boudet N."/>
            <person name="Castellano S."/>
            <person name="Anthouard V."/>
            <person name="Jubin C."/>
            <person name="Castelli V."/>
            <person name="Katinka M."/>
            <person name="Vacherie B."/>
            <person name="Biemont C."/>
            <person name="Skalli Z."/>
            <person name="Cattolico L."/>
            <person name="Poulain J."/>
            <person name="De Berardinis V."/>
            <person name="Cruaud C."/>
            <person name="Duprat S."/>
            <person name="Brottier P."/>
            <person name="Coutanceau J.-P."/>
            <person name="Gouzy J."/>
            <person name="Parra G."/>
            <person name="Lardier G."/>
            <person name="Chapple C."/>
            <person name="McKernan K.J."/>
            <person name="McEwan P."/>
            <person name="Bosak S."/>
            <person name="Kellis M."/>
            <person name="Volff J.-N."/>
            <person name="Guigo R."/>
            <person name="Zody M.C."/>
            <person name="Mesirov J."/>
            <person name="Lindblad-Toh K."/>
            <person name="Birren B."/>
            <person name="Nusbaum C."/>
            <person name="Kahn D."/>
            <person name="Robinson-Rechavi M."/>
            <person name="Laudet V."/>
            <person name="Schachter V."/>
            <person name="Quetier F."/>
            <person name="Saurin W."/>
            <person name="Scarpelli C."/>
            <person name="Wincker P."/>
            <person name="Lander E.S."/>
            <person name="Weissenbach J."/>
            <person name="Roest Crollius H."/>
        </authorList>
    </citation>
    <scope>NUCLEOTIDE SEQUENCE [LARGE SCALE GENOMIC DNA]</scope>
</reference>
<evidence type="ECO:0000313" key="4">
    <source>
        <dbReference type="Proteomes" id="UP000007303"/>
    </source>
</evidence>
<dbReference type="SMART" id="SM00325">
    <property type="entry name" value="RhoGEF"/>
    <property type="match status" value="1"/>
</dbReference>
<dbReference type="Ensembl" id="ENSTNIT00000015317.1">
    <property type="protein sequence ID" value="ENSTNIP00000015113.1"/>
    <property type="gene ID" value="ENSTNIG00000012149.1"/>
</dbReference>